<dbReference type="PRINTS" id="PR00455">
    <property type="entry name" value="HTHTETR"/>
</dbReference>
<gene>
    <name evidence="4" type="ORF">ERL59_18010</name>
</gene>
<dbReference type="AlphaFoldDB" id="A0A6N9Q7L8"/>
<dbReference type="PANTHER" id="PTHR43479">
    <property type="entry name" value="ACREF/ENVCD OPERON REPRESSOR-RELATED"/>
    <property type="match status" value="1"/>
</dbReference>
<dbReference type="InterPro" id="IPR023772">
    <property type="entry name" value="DNA-bd_HTH_TetR-type_CS"/>
</dbReference>
<evidence type="ECO:0000256" key="2">
    <source>
        <dbReference type="PROSITE-ProRule" id="PRU00335"/>
    </source>
</evidence>
<feature type="domain" description="HTH tetR-type" evidence="3">
    <location>
        <begin position="1"/>
        <end position="61"/>
    </location>
</feature>
<dbReference type="PANTHER" id="PTHR43479:SF11">
    <property type="entry name" value="ACREF_ENVCD OPERON REPRESSOR-RELATED"/>
    <property type="match status" value="1"/>
</dbReference>
<dbReference type="Gene3D" id="1.10.357.10">
    <property type="entry name" value="Tetracycline Repressor, domain 2"/>
    <property type="match status" value="1"/>
</dbReference>
<evidence type="ECO:0000259" key="3">
    <source>
        <dbReference type="PROSITE" id="PS50977"/>
    </source>
</evidence>
<dbReference type="InterPro" id="IPR050624">
    <property type="entry name" value="HTH-type_Tx_Regulator"/>
</dbReference>
<dbReference type="GO" id="GO:0003677">
    <property type="term" value="F:DNA binding"/>
    <property type="evidence" value="ECO:0007669"/>
    <property type="project" value="UniProtKB-UniRule"/>
</dbReference>
<comment type="caution">
    <text evidence="4">The sequence shown here is derived from an EMBL/GenBank/DDBJ whole genome shotgun (WGS) entry which is preliminary data.</text>
</comment>
<organism evidence="4 5">
    <name type="scientific">Chengkuizengella marina</name>
    <dbReference type="NCBI Taxonomy" id="2507566"/>
    <lineage>
        <taxon>Bacteria</taxon>
        <taxon>Bacillati</taxon>
        <taxon>Bacillota</taxon>
        <taxon>Bacilli</taxon>
        <taxon>Bacillales</taxon>
        <taxon>Paenibacillaceae</taxon>
        <taxon>Chengkuizengella</taxon>
    </lineage>
</organism>
<dbReference type="PROSITE" id="PS01081">
    <property type="entry name" value="HTH_TETR_1"/>
    <property type="match status" value="1"/>
</dbReference>
<keyword evidence="1 2" id="KW-0238">DNA-binding</keyword>
<dbReference type="RefSeq" id="WP_160647659.1">
    <property type="nucleotide sequence ID" value="NZ_SIJB01000043.1"/>
</dbReference>
<dbReference type="Pfam" id="PF00440">
    <property type="entry name" value="TetR_N"/>
    <property type="match status" value="1"/>
</dbReference>
<dbReference type="PROSITE" id="PS50977">
    <property type="entry name" value="HTH_TETR_2"/>
    <property type="match status" value="1"/>
</dbReference>
<dbReference type="SUPFAM" id="SSF46689">
    <property type="entry name" value="Homeodomain-like"/>
    <property type="match status" value="1"/>
</dbReference>
<accession>A0A6N9Q7L8</accession>
<feature type="DNA-binding region" description="H-T-H motif" evidence="2">
    <location>
        <begin position="24"/>
        <end position="43"/>
    </location>
</feature>
<proteinExistence type="predicted"/>
<reference evidence="4 5" key="1">
    <citation type="submission" date="2019-01" db="EMBL/GenBank/DDBJ databases">
        <title>Chengkuizengella sp. nov., isolated from deep-sea sediment of East Pacific Ocean.</title>
        <authorList>
            <person name="Yang J."/>
            <person name="Lai Q."/>
            <person name="Shao Z."/>
        </authorList>
    </citation>
    <scope>NUCLEOTIDE SEQUENCE [LARGE SCALE GENOMIC DNA]</scope>
    <source>
        <strain evidence="4 5">YPA3-1-1</strain>
    </source>
</reference>
<protein>
    <submittedName>
        <fullName evidence="4">TetR/AcrR family transcriptional regulator</fullName>
    </submittedName>
</protein>
<keyword evidence="5" id="KW-1185">Reference proteome</keyword>
<dbReference type="EMBL" id="SIJB01000043">
    <property type="protein sequence ID" value="NBI30848.1"/>
    <property type="molecule type" value="Genomic_DNA"/>
</dbReference>
<dbReference type="OrthoDB" id="9814200at2"/>
<sequence length="223" mass="26169">MDLKQKIIKAAYELFTEKGVEKTTVSEIIELAGSSKGGFYHHFKSKDEILEATTMNYIDDMVMEYERILQEGDRTIIELLNLVFLKISEYKIDQIEEWPKMKILFSFSGNHVILRKLAEQFELVTTDCYLKLFRKGNEEGIFDIEYPEYLAGLWTREVMMVFNKSREVIYAEKTETLENFKQLLHFTQNLLNSTLGLSNHQINIKEPALAYIQSTRKEQNREG</sequence>
<evidence type="ECO:0000313" key="4">
    <source>
        <dbReference type="EMBL" id="NBI30848.1"/>
    </source>
</evidence>
<evidence type="ECO:0000313" key="5">
    <source>
        <dbReference type="Proteomes" id="UP000448943"/>
    </source>
</evidence>
<dbReference type="InterPro" id="IPR001647">
    <property type="entry name" value="HTH_TetR"/>
</dbReference>
<dbReference type="InterPro" id="IPR009057">
    <property type="entry name" value="Homeodomain-like_sf"/>
</dbReference>
<evidence type="ECO:0000256" key="1">
    <source>
        <dbReference type="ARBA" id="ARBA00023125"/>
    </source>
</evidence>
<name>A0A6N9Q7L8_9BACL</name>
<dbReference type="Proteomes" id="UP000448943">
    <property type="component" value="Unassembled WGS sequence"/>
</dbReference>